<reference evidence="2" key="1">
    <citation type="submission" date="2016-11" db="UniProtKB">
        <authorList>
            <consortium name="WormBaseParasite"/>
        </authorList>
    </citation>
    <scope>IDENTIFICATION</scope>
    <source>
        <strain evidence="2">KR3021</strain>
    </source>
</reference>
<sequence length="527" mass="58972">MVCKTIFLLLLIGGLIESLKILLISPQMGGSHVNFMGRSADILQAAGHNVTYLSIPVDPKIKSPGTKLSHVVKFPNSPIVDALAKEFKHDSLWVQKSGNPLSFISMAKVFTAINVASCKNVVENDEYTRLMREEKYDIGVTEPFDMCAFGILKMYNVPVTVSVFSGGFMSSHYKHYGLTYPVAQLPEMMANSLEMDFFGRIKNILSHYVMKWFTGRPMAEQQELFDNKFGKGVINIEKEVREAAFHLSNEDPYIGMAHPLLHKVVEVGGFSVLPPKKLTPEWDVILNKNKINVLVSFGSNAKSIDMPADIKDAFIATFKKLNHITFIWKYESPEDGTAKGLDNVVLSSWLDQTAILNDPRVSSFITHGGLNSVTESAIYGTKLLVISLFADQHRNGLLVEKSKFGITFLKEDANDAVKLTKAVERLVEEDSEISRGAKRISDMIKNRPQNQTDTFIKHIEFAAKFGKLPNLNMQGHDMPLYQYILLDVVAFVVSILGLIFGGIGFVLFKIYKKYSGKKEVSIEKKKK</sequence>
<evidence type="ECO:0000313" key="1">
    <source>
        <dbReference type="Proteomes" id="UP000095286"/>
    </source>
</evidence>
<evidence type="ECO:0000313" key="2">
    <source>
        <dbReference type="WBParaSite" id="RSKR_0000173100.1"/>
    </source>
</evidence>
<dbReference type="WBParaSite" id="RSKR_0000173100.1">
    <property type="protein sequence ID" value="RSKR_0000173100.1"/>
    <property type="gene ID" value="RSKR_0000173100"/>
</dbReference>
<organism evidence="1 2">
    <name type="scientific">Rhabditophanes sp. KR3021</name>
    <dbReference type="NCBI Taxonomy" id="114890"/>
    <lineage>
        <taxon>Eukaryota</taxon>
        <taxon>Metazoa</taxon>
        <taxon>Ecdysozoa</taxon>
        <taxon>Nematoda</taxon>
        <taxon>Chromadorea</taxon>
        <taxon>Rhabditida</taxon>
        <taxon>Tylenchina</taxon>
        <taxon>Panagrolaimomorpha</taxon>
        <taxon>Strongyloidoidea</taxon>
        <taxon>Alloionematidae</taxon>
        <taxon>Rhabditophanes</taxon>
    </lineage>
</organism>
<proteinExistence type="predicted"/>
<accession>A0AC35TL29</accession>
<dbReference type="Proteomes" id="UP000095286">
    <property type="component" value="Unplaced"/>
</dbReference>
<protein>
    <submittedName>
        <fullName evidence="2">Glucuronosyltransferase</fullName>
    </submittedName>
</protein>
<name>A0AC35TL29_9BILA</name>